<feature type="compositionally biased region" description="Gly residues" evidence="1">
    <location>
        <begin position="219"/>
        <end position="236"/>
    </location>
</feature>
<name>A0A6A6IJ43_9PLEO</name>
<sequence length="263" mass="27974">MTKLDRSRKAFVRPHKKSYWESLGEIMSGKKQERREHNDPAHHDPEQHPHTPSHHGSFHEPLPHRQEGFEGTSHNGDHNRNFGEDEAGPRGNATPRSGNSSFYEGSGSPHSPSVRSAASGGPAPHRRGGYAPSAYSNYSESKNSGHNAPPSRFSRFGGVGQPLPTQVPDTMGPGRKPGRGETDHHAGREGMTGLGERVRGEEGPTAYVSGGRGERSRAGGSGSGGGGRGEGGSGWKGKGKARGGAPWEADSEEVDNAKTRRGK</sequence>
<feature type="compositionally biased region" description="Basic and acidic residues" evidence="1">
    <location>
        <begin position="57"/>
        <end position="68"/>
    </location>
</feature>
<dbReference type="EMBL" id="ML987194">
    <property type="protein sequence ID" value="KAF2250431.1"/>
    <property type="molecule type" value="Genomic_DNA"/>
</dbReference>
<evidence type="ECO:0000313" key="2">
    <source>
        <dbReference type="EMBL" id="KAF2250431.1"/>
    </source>
</evidence>
<dbReference type="AlphaFoldDB" id="A0A6A6IJ43"/>
<keyword evidence="3" id="KW-1185">Reference proteome</keyword>
<feature type="compositionally biased region" description="Basic and acidic residues" evidence="1">
    <location>
        <begin position="178"/>
        <end position="188"/>
    </location>
</feature>
<proteinExistence type="predicted"/>
<organism evidence="2 3">
    <name type="scientific">Trematosphaeria pertusa</name>
    <dbReference type="NCBI Taxonomy" id="390896"/>
    <lineage>
        <taxon>Eukaryota</taxon>
        <taxon>Fungi</taxon>
        <taxon>Dikarya</taxon>
        <taxon>Ascomycota</taxon>
        <taxon>Pezizomycotina</taxon>
        <taxon>Dothideomycetes</taxon>
        <taxon>Pleosporomycetidae</taxon>
        <taxon>Pleosporales</taxon>
        <taxon>Massarineae</taxon>
        <taxon>Trematosphaeriaceae</taxon>
        <taxon>Trematosphaeria</taxon>
    </lineage>
</organism>
<dbReference type="RefSeq" id="XP_033685435.1">
    <property type="nucleotide sequence ID" value="XM_033821791.1"/>
</dbReference>
<gene>
    <name evidence="2" type="ORF">BU26DRAFT_301585</name>
</gene>
<dbReference type="Proteomes" id="UP000800094">
    <property type="component" value="Unassembled WGS sequence"/>
</dbReference>
<evidence type="ECO:0000256" key="1">
    <source>
        <dbReference type="SAM" id="MobiDB-lite"/>
    </source>
</evidence>
<evidence type="ECO:0000313" key="3">
    <source>
        <dbReference type="Proteomes" id="UP000800094"/>
    </source>
</evidence>
<feature type="compositionally biased region" description="Polar residues" evidence="1">
    <location>
        <begin position="134"/>
        <end position="146"/>
    </location>
</feature>
<reference evidence="2" key="1">
    <citation type="journal article" date="2020" name="Stud. Mycol.">
        <title>101 Dothideomycetes genomes: a test case for predicting lifestyles and emergence of pathogens.</title>
        <authorList>
            <person name="Haridas S."/>
            <person name="Albert R."/>
            <person name="Binder M."/>
            <person name="Bloem J."/>
            <person name="Labutti K."/>
            <person name="Salamov A."/>
            <person name="Andreopoulos B."/>
            <person name="Baker S."/>
            <person name="Barry K."/>
            <person name="Bills G."/>
            <person name="Bluhm B."/>
            <person name="Cannon C."/>
            <person name="Castanera R."/>
            <person name="Culley D."/>
            <person name="Daum C."/>
            <person name="Ezra D."/>
            <person name="Gonzalez J."/>
            <person name="Henrissat B."/>
            <person name="Kuo A."/>
            <person name="Liang C."/>
            <person name="Lipzen A."/>
            <person name="Lutzoni F."/>
            <person name="Magnuson J."/>
            <person name="Mondo S."/>
            <person name="Nolan M."/>
            <person name="Ohm R."/>
            <person name="Pangilinan J."/>
            <person name="Park H.-J."/>
            <person name="Ramirez L."/>
            <person name="Alfaro M."/>
            <person name="Sun H."/>
            <person name="Tritt A."/>
            <person name="Yoshinaga Y."/>
            <person name="Zwiers L.-H."/>
            <person name="Turgeon B."/>
            <person name="Goodwin S."/>
            <person name="Spatafora J."/>
            <person name="Crous P."/>
            <person name="Grigoriev I."/>
        </authorList>
    </citation>
    <scope>NUCLEOTIDE SEQUENCE</scope>
    <source>
        <strain evidence="2">CBS 122368</strain>
    </source>
</reference>
<feature type="region of interest" description="Disordered" evidence="1">
    <location>
        <begin position="1"/>
        <end position="263"/>
    </location>
</feature>
<dbReference type="GeneID" id="54575121"/>
<protein>
    <submittedName>
        <fullName evidence="2">Uncharacterized protein</fullName>
    </submittedName>
</protein>
<accession>A0A6A6IJ43</accession>
<feature type="compositionally biased region" description="Polar residues" evidence="1">
    <location>
        <begin position="94"/>
        <end position="116"/>
    </location>
</feature>
<feature type="compositionally biased region" description="Basic and acidic residues" evidence="1">
    <location>
        <begin position="28"/>
        <end position="49"/>
    </location>
</feature>